<gene>
    <name evidence="2" type="ORF">HBE96_02940</name>
</gene>
<organism evidence="2 3">
    <name type="scientific">Clostridium muellerianum</name>
    <dbReference type="NCBI Taxonomy" id="2716538"/>
    <lineage>
        <taxon>Bacteria</taxon>
        <taxon>Bacillati</taxon>
        <taxon>Bacillota</taxon>
        <taxon>Clostridia</taxon>
        <taxon>Eubacteriales</taxon>
        <taxon>Clostridiaceae</taxon>
        <taxon>Clostridium</taxon>
    </lineage>
</organism>
<accession>A0A7Y0EEK9</accession>
<reference evidence="2 3" key="1">
    <citation type="submission" date="2020-04" db="EMBL/GenBank/DDBJ databases">
        <authorList>
            <person name="Doyle D.A."/>
        </authorList>
    </citation>
    <scope>NUCLEOTIDE SEQUENCE [LARGE SCALE GENOMIC DNA]</scope>
    <source>
        <strain evidence="2 3">P21</strain>
    </source>
</reference>
<reference evidence="2 3" key="2">
    <citation type="submission" date="2020-06" db="EMBL/GenBank/DDBJ databases">
        <title>Complete Genome Sequence of Clostridium muelleri sp. nov. P21T, an Acid-Alcohol Producing Acetogen Isolated from Old Hay.</title>
        <authorList>
            <person name="Duncan K.E."/>
            <person name="Tanner R.S."/>
        </authorList>
    </citation>
    <scope>NUCLEOTIDE SEQUENCE [LARGE SCALE GENOMIC DNA]</scope>
    <source>
        <strain evidence="2 3">P21</strain>
    </source>
</reference>
<dbReference type="EMBL" id="JABBNI010000007">
    <property type="protein sequence ID" value="NMM61662.1"/>
    <property type="molecule type" value="Genomic_DNA"/>
</dbReference>
<name>A0A7Y0EEK9_9CLOT</name>
<evidence type="ECO:0000313" key="3">
    <source>
        <dbReference type="Proteomes" id="UP000537131"/>
    </source>
</evidence>
<dbReference type="RefSeq" id="WP_169296273.1">
    <property type="nucleotide sequence ID" value="NZ_JABBNI010000007.1"/>
</dbReference>
<evidence type="ECO:0000313" key="2">
    <source>
        <dbReference type="EMBL" id="NMM61662.1"/>
    </source>
</evidence>
<dbReference type="InterPro" id="IPR025587">
    <property type="entry name" value="DUF4351"/>
</dbReference>
<evidence type="ECO:0000259" key="1">
    <source>
        <dbReference type="Pfam" id="PF14261"/>
    </source>
</evidence>
<comment type="caution">
    <text evidence="2">The sequence shown here is derived from an EMBL/GenBank/DDBJ whole genome shotgun (WGS) entry which is preliminary data.</text>
</comment>
<proteinExistence type="predicted"/>
<dbReference type="PANTHER" id="PTHR35586:SF1">
    <property type="entry name" value="SLL1691 PROTEIN"/>
    <property type="match status" value="1"/>
</dbReference>
<dbReference type="PANTHER" id="PTHR35586">
    <property type="entry name" value="SLL1691 PROTEIN"/>
    <property type="match status" value="1"/>
</dbReference>
<feature type="domain" description="DUF4351" evidence="1">
    <location>
        <begin position="245"/>
        <end position="302"/>
    </location>
</feature>
<protein>
    <submittedName>
        <fullName evidence="2">DUF4351 domain-containing protein</fullName>
    </submittedName>
</protein>
<keyword evidence="3" id="KW-1185">Reference proteome</keyword>
<dbReference type="AlphaFoldDB" id="A0A7Y0EEK9"/>
<dbReference type="Pfam" id="PF14261">
    <property type="entry name" value="DUF4351"/>
    <property type="match status" value="1"/>
</dbReference>
<dbReference type="Proteomes" id="UP000537131">
    <property type="component" value="Unassembled WGS sequence"/>
</dbReference>
<sequence>MDYQKIEDSVLKSAMDFFRQSAVNFFGINTKITAPAETELKDIKISTNIMDYTFYTEDGNYLHFEFQTTNKEEDIRRFLFYDASLHYKSNRKIKTIVVYSSDIENVKTYIDAGNIKYSIDAFYMNSINGDEKYDILKDKIENNEELTDEEILSLTFIPLMKGKLTRTERTLKSIELADKIESGEKKIKCLAMLYALLEKFGDEESKKRFKEVFNMTEIGKMILEDGMAKGMEKGMEKGRAEGKIQGKIEGKAELLLKLLTKKFKKMPEEYKKKIKELSDETLEIIGLEIFDMKDIKELEKYF</sequence>